<comment type="caution">
    <text evidence="8">The sequence shown here is derived from an EMBL/GenBank/DDBJ whole genome shotgun (WGS) entry which is preliminary data.</text>
</comment>
<dbReference type="InterPro" id="IPR042094">
    <property type="entry name" value="T2SS_GspF_sf"/>
</dbReference>
<evidence type="ECO:0000259" key="7">
    <source>
        <dbReference type="Pfam" id="PF00482"/>
    </source>
</evidence>
<evidence type="ECO:0000256" key="6">
    <source>
        <dbReference type="SAM" id="Phobius"/>
    </source>
</evidence>
<evidence type="ECO:0000256" key="1">
    <source>
        <dbReference type="ARBA" id="ARBA00004651"/>
    </source>
</evidence>
<keyword evidence="3 6" id="KW-0812">Transmembrane</keyword>
<dbReference type="Proteomes" id="UP001296943">
    <property type="component" value="Unassembled WGS sequence"/>
</dbReference>
<dbReference type="Pfam" id="PF00482">
    <property type="entry name" value="T2SSF"/>
    <property type="match status" value="1"/>
</dbReference>
<comment type="subcellular location">
    <subcellularLocation>
        <location evidence="1">Cell membrane</location>
        <topology evidence="1">Multi-pass membrane protein</topology>
    </subcellularLocation>
</comment>
<feature type="transmembrane region" description="Helical" evidence="6">
    <location>
        <begin position="118"/>
        <end position="136"/>
    </location>
</feature>
<keyword evidence="4 6" id="KW-1133">Transmembrane helix</keyword>
<gene>
    <name evidence="8" type="ORF">JOC48_003137</name>
</gene>
<feature type="domain" description="Type II secretion system protein GspF" evidence="7">
    <location>
        <begin position="154"/>
        <end position="279"/>
    </location>
</feature>
<dbReference type="PANTHER" id="PTHR35007:SF1">
    <property type="entry name" value="PILUS ASSEMBLY PROTEIN"/>
    <property type="match status" value="1"/>
</dbReference>
<dbReference type="RefSeq" id="WP_204501129.1">
    <property type="nucleotide sequence ID" value="NZ_JAFBDR010000019.1"/>
</dbReference>
<evidence type="ECO:0000313" key="8">
    <source>
        <dbReference type="EMBL" id="MBM7572606.1"/>
    </source>
</evidence>
<feature type="transmembrane region" description="Helical" evidence="6">
    <location>
        <begin position="262"/>
        <end position="281"/>
    </location>
</feature>
<dbReference type="InterPro" id="IPR018076">
    <property type="entry name" value="T2SS_GspF_dom"/>
</dbReference>
<name>A0ABS2N389_9BACI</name>
<feature type="transmembrane region" description="Helical" evidence="6">
    <location>
        <begin position="293"/>
        <end position="313"/>
    </location>
</feature>
<dbReference type="Gene3D" id="1.20.81.30">
    <property type="entry name" value="Type II secretion system (T2SS), domain F"/>
    <property type="match status" value="1"/>
</dbReference>
<reference evidence="8 9" key="1">
    <citation type="submission" date="2021-01" db="EMBL/GenBank/DDBJ databases">
        <title>Genomic Encyclopedia of Type Strains, Phase IV (KMG-IV): sequencing the most valuable type-strain genomes for metagenomic binning, comparative biology and taxonomic classification.</title>
        <authorList>
            <person name="Goeker M."/>
        </authorList>
    </citation>
    <scope>NUCLEOTIDE SEQUENCE [LARGE SCALE GENOMIC DNA]</scope>
    <source>
        <strain evidence="8 9">DSM 23711</strain>
    </source>
</reference>
<feature type="transmembrane region" description="Helical" evidence="6">
    <location>
        <begin position="95"/>
        <end position="112"/>
    </location>
</feature>
<sequence length="321" mass="36605">MKEIVIAMVLLSSFLFFYAILKRLLLKSNKVQDRVNRYLMDAKQDEKQQKKQEKPKFSFTFTKKQIRKKVLTKEKNVKLEAALNRAGLPLKPEEYIMFQWIAVSLCAGLFYLLFERIFLLPVGAMIGYFVPKFILLKKQRDRLKAFNDALPEMITTLIGGLRAGFSFQQGLKSVMEEAASPMKEEVEMVLREMQYGASVEDSLNRWKDRMPSEDLDLMIQAIIIQRQVGGNLATVLEKIVETIRARIKIQGQISTLTAQGRLSGLIVGLLPVILGFMLYIIEPNYIGVLFEHPFGIILMVAASISSLLGFIFIKKVTTIEV</sequence>
<feature type="transmembrane region" description="Helical" evidence="6">
    <location>
        <begin position="6"/>
        <end position="25"/>
    </location>
</feature>
<dbReference type="PANTHER" id="PTHR35007">
    <property type="entry name" value="INTEGRAL MEMBRANE PROTEIN-RELATED"/>
    <property type="match status" value="1"/>
</dbReference>
<evidence type="ECO:0000256" key="3">
    <source>
        <dbReference type="ARBA" id="ARBA00022692"/>
    </source>
</evidence>
<evidence type="ECO:0000256" key="2">
    <source>
        <dbReference type="ARBA" id="ARBA00022475"/>
    </source>
</evidence>
<accession>A0ABS2N389</accession>
<evidence type="ECO:0000256" key="4">
    <source>
        <dbReference type="ARBA" id="ARBA00022989"/>
    </source>
</evidence>
<dbReference type="EMBL" id="JAFBDR010000019">
    <property type="protein sequence ID" value="MBM7572606.1"/>
    <property type="molecule type" value="Genomic_DNA"/>
</dbReference>
<protein>
    <submittedName>
        <fullName evidence="8">Tight adherence protein B</fullName>
    </submittedName>
</protein>
<keyword evidence="5 6" id="KW-0472">Membrane</keyword>
<organism evidence="8 9">
    <name type="scientific">Aquibacillus albus</name>
    <dbReference type="NCBI Taxonomy" id="1168171"/>
    <lineage>
        <taxon>Bacteria</taxon>
        <taxon>Bacillati</taxon>
        <taxon>Bacillota</taxon>
        <taxon>Bacilli</taxon>
        <taxon>Bacillales</taxon>
        <taxon>Bacillaceae</taxon>
        <taxon>Aquibacillus</taxon>
    </lineage>
</organism>
<evidence type="ECO:0000256" key="5">
    <source>
        <dbReference type="ARBA" id="ARBA00023136"/>
    </source>
</evidence>
<evidence type="ECO:0000313" key="9">
    <source>
        <dbReference type="Proteomes" id="UP001296943"/>
    </source>
</evidence>
<proteinExistence type="predicted"/>
<keyword evidence="2" id="KW-1003">Cell membrane</keyword>
<keyword evidence="9" id="KW-1185">Reference proteome</keyword>